<keyword evidence="6" id="KW-0238">DNA-binding</keyword>
<evidence type="ECO:0000313" key="15">
    <source>
        <dbReference type="Proteomes" id="UP000031186"/>
    </source>
</evidence>
<evidence type="ECO:0000256" key="10">
    <source>
        <dbReference type="SAM" id="MobiDB-lite"/>
    </source>
</evidence>
<feature type="region of interest" description="Disordered" evidence="10">
    <location>
        <begin position="178"/>
        <end position="202"/>
    </location>
</feature>
<dbReference type="SUPFAM" id="SSF56112">
    <property type="entry name" value="Protein kinase-like (PK-like)"/>
    <property type="match status" value="1"/>
</dbReference>
<dbReference type="Pfam" id="PF04082">
    <property type="entry name" value="Fungal_trans"/>
    <property type="match status" value="1"/>
</dbReference>
<evidence type="ECO:0000256" key="5">
    <source>
        <dbReference type="ARBA" id="ARBA00023015"/>
    </source>
</evidence>
<dbReference type="SUPFAM" id="SSF57701">
    <property type="entry name" value="Zn2/Cys6 DNA-binding domain"/>
    <property type="match status" value="1"/>
</dbReference>
<name>A0A0B4FLC4_METAF</name>
<dbReference type="InterPro" id="IPR001138">
    <property type="entry name" value="Zn2Cys6_DnaBD"/>
</dbReference>
<dbReference type="Gene3D" id="1.10.510.10">
    <property type="entry name" value="Transferase(Phosphotransferase) domain 1"/>
    <property type="match status" value="1"/>
</dbReference>
<dbReference type="GO" id="GO:0005634">
    <property type="term" value="C:nucleus"/>
    <property type="evidence" value="ECO:0007669"/>
    <property type="project" value="UniProtKB-SubCell"/>
</dbReference>
<accession>A0A0B4FLC4</accession>
<dbReference type="InterPro" id="IPR011009">
    <property type="entry name" value="Kinase-like_dom_sf"/>
</dbReference>
<dbReference type="HOGENOM" id="CLU_271059_0_0_1"/>
<comment type="caution">
    <text evidence="14">The sequence shown here is derived from an EMBL/GenBank/DDBJ whole genome shotgun (WGS) entry which is preliminary data.</text>
</comment>
<dbReference type="Gene3D" id="4.10.240.10">
    <property type="entry name" value="Zn(2)-C6 fungal-type DNA-binding domain"/>
    <property type="match status" value="1"/>
</dbReference>
<dbReference type="PANTHER" id="PTHR46910">
    <property type="entry name" value="TRANSCRIPTION FACTOR PDR1"/>
    <property type="match status" value="1"/>
</dbReference>
<feature type="compositionally biased region" description="Basic and acidic residues" evidence="10">
    <location>
        <begin position="482"/>
        <end position="519"/>
    </location>
</feature>
<dbReference type="InterPro" id="IPR008271">
    <property type="entry name" value="Ser/Thr_kinase_AS"/>
</dbReference>
<dbReference type="GO" id="GO:0003677">
    <property type="term" value="F:DNA binding"/>
    <property type="evidence" value="ECO:0007669"/>
    <property type="project" value="UniProtKB-KW"/>
</dbReference>
<dbReference type="InterPro" id="IPR017441">
    <property type="entry name" value="Protein_kinase_ATP_BS"/>
</dbReference>
<dbReference type="GO" id="GO:0004672">
    <property type="term" value="F:protein kinase activity"/>
    <property type="evidence" value="ECO:0007669"/>
    <property type="project" value="InterPro"/>
</dbReference>
<keyword evidence="4 9" id="KW-0067">ATP-binding</keyword>
<evidence type="ECO:0000259" key="13">
    <source>
        <dbReference type="PROSITE" id="PS50048"/>
    </source>
</evidence>
<keyword evidence="5" id="KW-0805">Transcription regulation</keyword>
<proteinExistence type="predicted"/>
<keyword evidence="3 9" id="KW-0547">Nucleotide-binding</keyword>
<evidence type="ECO:0000256" key="9">
    <source>
        <dbReference type="PROSITE-ProRule" id="PRU10141"/>
    </source>
</evidence>
<evidence type="ECO:0000313" key="14">
    <source>
        <dbReference type="EMBL" id="KID71253.1"/>
    </source>
</evidence>
<evidence type="ECO:0000256" key="6">
    <source>
        <dbReference type="ARBA" id="ARBA00023125"/>
    </source>
</evidence>
<dbReference type="GO" id="GO:0000981">
    <property type="term" value="F:DNA-binding transcription factor activity, RNA polymerase II-specific"/>
    <property type="evidence" value="ECO:0007669"/>
    <property type="project" value="InterPro"/>
</dbReference>
<feature type="region of interest" description="Disordered" evidence="10">
    <location>
        <begin position="465"/>
        <end position="567"/>
    </location>
</feature>
<feature type="binding site" evidence="9">
    <location>
        <position position="237"/>
    </location>
    <ligand>
        <name>ATP</name>
        <dbReference type="ChEBI" id="CHEBI:30616"/>
    </ligand>
</feature>
<keyword evidence="11" id="KW-1133">Transmembrane helix</keyword>
<comment type="subcellular location">
    <subcellularLocation>
        <location evidence="1">Nucleus</location>
    </subcellularLocation>
</comment>
<dbReference type="PANTHER" id="PTHR46910:SF37">
    <property type="entry name" value="ZN(II)2CYS6 TRANSCRIPTION FACTOR (EUROFUNG)"/>
    <property type="match status" value="1"/>
</dbReference>
<feature type="non-terminal residue" evidence="14">
    <location>
        <position position="1"/>
    </location>
</feature>
<evidence type="ECO:0000256" key="2">
    <source>
        <dbReference type="ARBA" id="ARBA00022723"/>
    </source>
</evidence>
<evidence type="ECO:0000256" key="7">
    <source>
        <dbReference type="ARBA" id="ARBA00023163"/>
    </source>
</evidence>
<dbReference type="InterPro" id="IPR050987">
    <property type="entry name" value="AtrR-like"/>
</dbReference>
<dbReference type="OrthoDB" id="5141198at2759"/>
<keyword evidence="15" id="KW-1185">Reference proteome</keyword>
<feature type="transmembrane region" description="Helical" evidence="11">
    <location>
        <begin position="1115"/>
        <end position="1134"/>
    </location>
</feature>
<feature type="region of interest" description="Disordered" evidence="10">
    <location>
        <begin position="29"/>
        <end position="51"/>
    </location>
</feature>
<evidence type="ECO:0000256" key="11">
    <source>
        <dbReference type="SAM" id="Phobius"/>
    </source>
</evidence>
<feature type="domain" description="Protein kinase" evidence="12">
    <location>
        <begin position="208"/>
        <end position="456"/>
    </location>
</feature>
<keyword evidence="11" id="KW-0812">Transmembrane</keyword>
<evidence type="ECO:0000256" key="8">
    <source>
        <dbReference type="ARBA" id="ARBA00023242"/>
    </source>
</evidence>
<dbReference type="CDD" id="cd00180">
    <property type="entry name" value="PKc"/>
    <property type="match status" value="1"/>
</dbReference>
<dbReference type="PROSITE" id="PS00107">
    <property type="entry name" value="PROTEIN_KINASE_ATP"/>
    <property type="match status" value="1"/>
</dbReference>
<dbReference type="SMART" id="SM00906">
    <property type="entry name" value="Fungal_trans"/>
    <property type="match status" value="1"/>
</dbReference>
<dbReference type="AlphaFoldDB" id="A0A0B4FLC4"/>
<dbReference type="PROSITE" id="PS50011">
    <property type="entry name" value="PROTEIN_KINASE_DOM"/>
    <property type="match status" value="1"/>
</dbReference>
<feature type="compositionally biased region" description="Basic and acidic residues" evidence="10">
    <location>
        <begin position="39"/>
        <end position="51"/>
    </location>
</feature>
<dbReference type="GO" id="GO:0005524">
    <property type="term" value="F:ATP binding"/>
    <property type="evidence" value="ECO:0007669"/>
    <property type="project" value="UniProtKB-UniRule"/>
</dbReference>
<evidence type="ECO:0000256" key="4">
    <source>
        <dbReference type="ARBA" id="ARBA00022840"/>
    </source>
</evidence>
<keyword evidence="11" id="KW-0472">Membrane</keyword>
<organism evidence="14 15">
    <name type="scientific">Metarhizium anisopliae (strain ARSEF 549)</name>
    <dbReference type="NCBI Taxonomy" id="3151832"/>
    <lineage>
        <taxon>Eukaryota</taxon>
        <taxon>Fungi</taxon>
        <taxon>Dikarya</taxon>
        <taxon>Ascomycota</taxon>
        <taxon>Pezizomycotina</taxon>
        <taxon>Sordariomycetes</taxon>
        <taxon>Hypocreomycetidae</taxon>
        <taxon>Hypocreales</taxon>
        <taxon>Clavicipitaceae</taxon>
        <taxon>Metarhizium</taxon>
    </lineage>
</organism>
<gene>
    <name evidence="14" type="ORF">MAN_00852</name>
</gene>
<dbReference type="GO" id="GO:0008270">
    <property type="term" value="F:zinc ion binding"/>
    <property type="evidence" value="ECO:0007669"/>
    <property type="project" value="InterPro"/>
</dbReference>
<evidence type="ECO:0000259" key="12">
    <source>
        <dbReference type="PROSITE" id="PS50011"/>
    </source>
</evidence>
<dbReference type="InterPro" id="IPR000719">
    <property type="entry name" value="Prot_kinase_dom"/>
</dbReference>
<keyword evidence="2" id="KW-0479">Metal-binding</keyword>
<sequence length="1198" mass="135890">MPPTAKDTHPLALFSLVPTSNRARAAVDHPENSHLVSRITDDPDHPGDDQRGLDIGVFIGSKSRYTLATIGRCGDITVEGAGISRIQCSFEINEDNKMEIMLQDRSTNQSTQFFGTKAMPFELGRPHRRVLVDEHVNLEFGFGGVGCDLYRFRIVWHNRGKLMADLCIDYREDNPRQTRTVLDEPPTIEPSRRTTRVHTPGNPERIRYSYREMIGSGAFGEVWKVANVDSGEYLAVKRVKRPHLQSYNHVLLKREVETLSRICHHQRNVIEYKSAVWADEHFEIFMAFRPGNVEDLIRRDLFIKKRTAADAFVHQMLQALDYLASESIIHRDIKPENILYSPMPDGGLLYQLADFGLANIVADARTFAGSRLYMAPELENSPAAPQTPKMDVWSLFVTLAYALNGAGFRQKPLHDTPLRIKAIQEAANEFRPLRDMAHVDPRERATAGDMLDRLFAGEGRTTRRNPIRAAVISPDEPGPSGERVEQERKRVRRVEQRPQRAQREVRDVAAVRGRREQRSGGRVLSVASVQKHARQGEPRQGEPRFPGAFPVGVPNTNRTETDDMPNSQRRACDACYYRKIKCDSADVSDQCDWCRHHNLRCTFGRTRPHKGLKIHVTTVQDGPAGRRVSTQKSPFHETRPRESRTTSKHAAVDARSRQTAAPSRPHGTRTSEAALAMPLTSLDETPLRQIFFGGQNFGAIDSQNGIPHFTLQCHQWILSRTGQWPRFHDLDIHDPGYDENTTECSSAPVMSAPLNQNDKAVLPDQHILAFLLRTFMDSELSLIFPLVDSVLIEETARMAYAVNSHEYISARACMFAFLSMVGTRFPDIKAASEINSDACAAEAQLALSELLHHASITNLQTMIMLLLHEMLRGRVNTASMYHALACRTVFTLKGHTCIPPTHYNSTRKENENRHLRMLFWMCYVLDKDIALRTGQPPVIDDQFCNLTLPDNYMETVFVDGNKVTKGQRTPWFPGDLRLSLLKSKTTCDLYSHAALIKTDAELLKTIRVLDEELESWRISIPEDLRPGLSVQKRANLDTMSSFKSMIHIELSLNYYFLLNTIHAASGRFKVNVDGNRSGRKCRFGVQSSLDLSAEASRSTLRYLSTVASRLYMETFWVFCFYPTSALMTLFFNILHDPHHDFAMDDAELLCGASNVLQSMPIRRVTPRETMYLKRMNILVRELSELSRLAMARQTTKVK</sequence>
<feature type="domain" description="Zn(2)-C6 fungal-type" evidence="13">
    <location>
        <begin position="571"/>
        <end position="603"/>
    </location>
</feature>
<dbReference type="PROSITE" id="PS50048">
    <property type="entry name" value="ZN2_CY6_FUNGAL_2"/>
    <property type="match status" value="1"/>
</dbReference>
<dbReference type="InterPro" id="IPR007219">
    <property type="entry name" value="XnlR_reg_dom"/>
</dbReference>
<reference evidence="14 15" key="1">
    <citation type="journal article" date="2014" name="Proc. Natl. Acad. Sci. U.S.A.">
        <title>Trajectory and genomic determinants of fungal-pathogen speciation and host adaptation.</title>
        <authorList>
            <person name="Hu X."/>
            <person name="Xiao G."/>
            <person name="Zheng P."/>
            <person name="Shang Y."/>
            <person name="Su Y."/>
            <person name="Zhang X."/>
            <person name="Liu X."/>
            <person name="Zhan S."/>
            <person name="St Leger R.J."/>
            <person name="Wang C."/>
        </authorList>
    </citation>
    <scope>NUCLEOTIDE SEQUENCE [LARGE SCALE GENOMIC DNA]</scope>
    <source>
        <strain evidence="14 15">ARSEF 549</strain>
    </source>
</reference>
<feature type="compositionally biased region" description="Polar residues" evidence="10">
    <location>
        <begin position="554"/>
        <end position="567"/>
    </location>
</feature>
<feature type="region of interest" description="Disordered" evidence="10">
    <location>
        <begin position="621"/>
        <end position="671"/>
    </location>
</feature>
<evidence type="ECO:0000256" key="3">
    <source>
        <dbReference type="ARBA" id="ARBA00022741"/>
    </source>
</evidence>
<dbReference type="Proteomes" id="UP000031186">
    <property type="component" value="Unassembled WGS sequence"/>
</dbReference>
<dbReference type="Pfam" id="PF00069">
    <property type="entry name" value="Pkinase"/>
    <property type="match status" value="1"/>
</dbReference>
<protein>
    <submittedName>
        <fullName evidence="14">Protein kinase-like domain protein</fullName>
    </submittedName>
</protein>
<dbReference type="GO" id="GO:0006351">
    <property type="term" value="P:DNA-templated transcription"/>
    <property type="evidence" value="ECO:0007669"/>
    <property type="project" value="InterPro"/>
</dbReference>
<dbReference type="CDD" id="cd12148">
    <property type="entry name" value="fungal_TF_MHR"/>
    <property type="match status" value="1"/>
</dbReference>
<feature type="compositionally biased region" description="Basic and acidic residues" evidence="10">
    <location>
        <begin position="634"/>
        <end position="656"/>
    </location>
</feature>
<keyword evidence="7" id="KW-0804">Transcription</keyword>
<keyword evidence="8" id="KW-0539">Nucleus</keyword>
<dbReference type="VEuPathDB" id="FungiDB:MAN_00852"/>
<dbReference type="InterPro" id="IPR036864">
    <property type="entry name" value="Zn2-C6_fun-type_DNA-bd_sf"/>
</dbReference>
<dbReference type="PROSITE" id="PS00108">
    <property type="entry name" value="PROTEIN_KINASE_ST"/>
    <property type="match status" value="1"/>
</dbReference>
<dbReference type="SMART" id="SM00220">
    <property type="entry name" value="S_TKc"/>
    <property type="match status" value="1"/>
</dbReference>
<dbReference type="EMBL" id="AZNF01000001">
    <property type="protein sequence ID" value="KID71253.1"/>
    <property type="molecule type" value="Genomic_DNA"/>
</dbReference>
<dbReference type="CDD" id="cd00067">
    <property type="entry name" value="GAL4"/>
    <property type="match status" value="1"/>
</dbReference>
<evidence type="ECO:0000256" key="1">
    <source>
        <dbReference type="ARBA" id="ARBA00004123"/>
    </source>
</evidence>